<protein>
    <submittedName>
        <fullName evidence="2">Uncharacterized protein</fullName>
    </submittedName>
</protein>
<keyword evidence="1" id="KW-1133">Transmembrane helix</keyword>
<accession>A0A412JBA4</accession>
<dbReference type="EMBL" id="QRVP01000050">
    <property type="protein sequence ID" value="RGS49635.1"/>
    <property type="molecule type" value="Genomic_DNA"/>
</dbReference>
<keyword evidence="1" id="KW-0812">Transmembrane</keyword>
<feature type="transmembrane region" description="Helical" evidence="1">
    <location>
        <begin position="20"/>
        <end position="53"/>
    </location>
</feature>
<gene>
    <name evidence="2" type="ORF">DWX87_20635</name>
</gene>
<keyword evidence="1" id="KW-0472">Membrane</keyword>
<reference evidence="2 3" key="1">
    <citation type="submission" date="2018-08" db="EMBL/GenBank/DDBJ databases">
        <title>A genome reference for cultivated species of the human gut microbiota.</title>
        <authorList>
            <person name="Zou Y."/>
            <person name="Xue W."/>
            <person name="Luo G."/>
        </authorList>
    </citation>
    <scope>NUCLEOTIDE SEQUENCE [LARGE SCALE GENOMIC DNA]</scope>
    <source>
        <strain evidence="2 3">AF21-53</strain>
    </source>
</reference>
<evidence type="ECO:0000313" key="3">
    <source>
        <dbReference type="Proteomes" id="UP000285283"/>
    </source>
</evidence>
<evidence type="ECO:0000313" key="2">
    <source>
        <dbReference type="EMBL" id="RGS49635.1"/>
    </source>
</evidence>
<dbReference type="Proteomes" id="UP000285283">
    <property type="component" value="Unassembled WGS sequence"/>
</dbReference>
<name>A0A412JBA4_BACUN</name>
<evidence type="ECO:0000256" key="1">
    <source>
        <dbReference type="SAM" id="Phobius"/>
    </source>
</evidence>
<dbReference type="AlphaFoldDB" id="A0A412JBA4"/>
<comment type="caution">
    <text evidence="2">The sequence shown here is derived from an EMBL/GenBank/DDBJ whole genome shotgun (WGS) entry which is preliminary data.</text>
</comment>
<organism evidence="2 3">
    <name type="scientific">Bacteroides uniformis</name>
    <dbReference type="NCBI Taxonomy" id="820"/>
    <lineage>
        <taxon>Bacteria</taxon>
        <taxon>Pseudomonadati</taxon>
        <taxon>Bacteroidota</taxon>
        <taxon>Bacteroidia</taxon>
        <taxon>Bacteroidales</taxon>
        <taxon>Bacteroidaceae</taxon>
        <taxon>Bacteroides</taxon>
    </lineage>
</organism>
<sequence length="62" mass="7437">MATGIIEIGKMDWRNIIRNLLGVIITIFRMIFIGIFYIAKFMFMFFILLFFGVLISQNNKRW</sequence>
<proteinExistence type="predicted"/>